<evidence type="ECO:0000259" key="13">
    <source>
        <dbReference type="Pfam" id="PF17243"/>
    </source>
</evidence>
<feature type="domain" description="POTRA" evidence="12">
    <location>
        <begin position="199"/>
        <end position="269"/>
    </location>
</feature>
<evidence type="ECO:0000256" key="8">
    <source>
        <dbReference type="ARBA" id="ARBA00023237"/>
    </source>
</evidence>
<keyword evidence="5" id="KW-0812">Transmembrane</keyword>
<keyword evidence="4" id="KW-1134">Transmembrane beta strand</keyword>
<dbReference type="GO" id="GO:0009279">
    <property type="term" value="C:cell outer membrane"/>
    <property type="evidence" value="ECO:0007669"/>
    <property type="project" value="UniProtKB-SubCell"/>
</dbReference>
<dbReference type="EMBL" id="CP052766">
    <property type="protein sequence ID" value="QJR80891.1"/>
    <property type="molecule type" value="Genomic_DNA"/>
</dbReference>
<evidence type="ECO:0000256" key="7">
    <source>
        <dbReference type="ARBA" id="ARBA00023136"/>
    </source>
</evidence>
<dbReference type="AlphaFoldDB" id="A0A6M4MCL0"/>
<proteinExistence type="inferred from homology"/>
<organism evidence="14 15">
    <name type="scientific">Alteromonas pelagimontana</name>
    <dbReference type="NCBI Taxonomy" id="1858656"/>
    <lineage>
        <taxon>Bacteria</taxon>
        <taxon>Pseudomonadati</taxon>
        <taxon>Pseudomonadota</taxon>
        <taxon>Gammaproteobacteria</taxon>
        <taxon>Alteromonadales</taxon>
        <taxon>Alteromonadaceae</taxon>
        <taxon>Alteromonas/Salinimonas group</taxon>
        <taxon>Alteromonas</taxon>
    </lineage>
</organism>
<evidence type="ECO:0000256" key="5">
    <source>
        <dbReference type="ARBA" id="ARBA00022692"/>
    </source>
</evidence>
<sequence length="597" mass="67354">MFKGSTVFKRLSKIRFLFSGLILLLTPLISFTTVAVDFTVKGVDDGTLKDNIRLHLNNLDVESTLLSDPFWQEEVGNTVATAVEPFGYYNSSTTIEKGEGENVILHVDVGVPLKIANVNREIIGAGREDKDFREKFNAFSLKPGDILRQPVYESFKSSMFNYALSHGYFDFSWQATRLDLVREDREANVLLIAQSGPRYNFGKITISGEERAKAIIERLRPFEEGEAYSSSKLTEFNRMLNQSGYFSRVIARPVVSEAEGLNVPIEITIVHKPRDTFNVGVGAATDTGPRLRFKWERPWVNSRGHSVTSELFLSEPEQSLTVDYRIPQRDITNDYISIEAGYQFIEYTNSNTDSETLTIAAHRYWQKYNSPWQQDGSVTYLREKYAQGIEAYQTTQLVMPGYAVKYVQKDDALNINTGTFLQAFAQLGREGYGSDIDIIKSVVEGLVIRTFDKHRVTLRAEAGAIETSDFSRVPTSLRFFAGGDQSIRGFAYRDISPREQVFDPETGELTEDEEPIGGKYLATASAEYAYRVADAWRVALFTDVGTATNDFDTDPAYSFGTGFHWLSPIGPVRVYGARGFSEYENSWRLHFILGPEI</sequence>
<dbReference type="Proteomes" id="UP000219285">
    <property type="component" value="Chromosome"/>
</dbReference>
<evidence type="ECO:0000256" key="6">
    <source>
        <dbReference type="ARBA" id="ARBA00022729"/>
    </source>
</evidence>
<dbReference type="Pfam" id="PF17243">
    <property type="entry name" value="POTRA_TamA_1"/>
    <property type="match status" value="1"/>
</dbReference>
<keyword evidence="8" id="KW-0998">Cell outer membrane</keyword>
<evidence type="ECO:0000256" key="10">
    <source>
        <dbReference type="ARBA" id="ARBA00093548"/>
    </source>
</evidence>
<keyword evidence="6" id="KW-0732">Signal</keyword>
<reference evidence="14 15" key="2">
    <citation type="submission" date="2020-04" db="EMBL/GenBank/DDBJ databases">
        <title>Complete genome sequence of Alteromonas pelagimontana 5.12T.</title>
        <authorList>
            <person name="Sinha R.K."/>
            <person name="Krishnan K.P."/>
            <person name="Kurian J.P."/>
        </authorList>
    </citation>
    <scope>NUCLEOTIDE SEQUENCE [LARGE SCALE GENOMIC DNA]</scope>
    <source>
        <strain evidence="14 15">5.12</strain>
    </source>
</reference>
<dbReference type="PANTHER" id="PTHR12815">
    <property type="entry name" value="SORTING AND ASSEMBLY MACHINERY SAMM50 PROTEIN FAMILY MEMBER"/>
    <property type="match status" value="1"/>
</dbReference>
<dbReference type="Pfam" id="PF07244">
    <property type="entry name" value="POTRA"/>
    <property type="match status" value="1"/>
</dbReference>
<dbReference type="OrthoDB" id="9803054at2"/>
<protein>
    <recommendedName>
        <fullName evidence="3">Translocation and assembly module subunit TamA</fullName>
    </recommendedName>
    <alternativeName>
        <fullName evidence="9">Autotransporter assembly factor TamA</fullName>
    </alternativeName>
</protein>
<evidence type="ECO:0000256" key="9">
    <source>
        <dbReference type="ARBA" id="ARBA00033063"/>
    </source>
</evidence>
<evidence type="ECO:0000256" key="2">
    <source>
        <dbReference type="ARBA" id="ARBA00010248"/>
    </source>
</evidence>
<comment type="similarity">
    <text evidence="2">Belongs to the TamA family.</text>
</comment>
<dbReference type="PANTHER" id="PTHR12815:SF47">
    <property type="entry name" value="TRANSLOCATION AND ASSEMBLY MODULE SUBUNIT TAMA"/>
    <property type="match status" value="1"/>
</dbReference>
<accession>A0A6M4MCL0</accession>
<dbReference type="KEGG" id="apel:CA267_008920"/>
<evidence type="ECO:0000256" key="1">
    <source>
        <dbReference type="ARBA" id="ARBA00004442"/>
    </source>
</evidence>
<gene>
    <name evidence="14" type="ORF">CA267_008920</name>
</gene>
<keyword evidence="7" id="KW-0472">Membrane</keyword>
<comment type="subcellular location">
    <subcellularLocation>
        <location evidence="1">Cell outer membrane</location>
    </subcellularLocation>
</comment>
<keyword evidence="15" id="KW-1185">Reference proteome</keyword>
<dbReference type="GO" id="GO:0009306">
    <property type="term" value="P:protein secretion"/>
    <property type="evidence" value="ECO:0007669"/>
    <property type="project" value="TreeGrafter"/>
</dbReference>
<dbReference type="InterPro" id="IPR000184">
    <property type="entry name" value="Bac_surfAg_D15"/>
</dbReference>
<evidence type="ECO:0000259" key="11">
    <source>
        <dbReference type="Pfam" id="PF01103"/>
    </source>
</evidence>
<dbReference type="InterPro" id="IPR035243">
    <property type="entry name" value="TamA_POTRA_Dom_1"/>
</dbReference>
<feature type="domain" description="TamA POTRA" evidence="13">
    <location>
        <begin position="38"/>
        <end position="108"/>
    </location>
</feature>
<feature type="domain" description="Bacterial surface antigen (D15)" evidence="11">
    <location>
        <begin position="285"/>
        <end position="594"/>
    </location>
</feature>
<dbReference type="InterPro" id="IPR010827">
    <property type="entry name" value="BamA/TamA_POTRA"/>
</dbReference>
<evidence type="ECO:0000313" key="14">
    <source>
        <dbReference type="EMBL" id="QJR80891.1"/>
    </source>
</evidence>
<name>A0A6M4MCL0_9ALTE</name>
<dbReference type="InterPro" id="IPR039910">
    <property type="entry name" value="D15-like"/>
</dbReference>
<dbReference type="GO" id="GO:0097347">
    <property type="term" value="C:TAM protein secretion complex"/>
    <property type="evidence" value="ECO:0007669"/>
    <property type="project" value="TreeGrafter"/>
</dbReference>
<comment type="subunit">
    <text evidence="10">Interacts with TamB to form the translocation and assembly module (TAM).</text>
</comment>
<dbReference type="Gene3D" id="3.10.20.310">
    <property type="entry name" value="membrane protein fhac"/>
    <property type="match status" value="3"/>
</dbReference>
<dbReference type="Pfam" id="PF01103">
    <property type="entry name" value="Omp85"/>
    <property type="match status" value="1"/>
</dbReference>
<evidence type="ECO:0000256" key="3">
    <source>
        <dbReference type="ARBA" id="ARBA00015419"/>
    </source>
</evidence>
<dbReference type="Gene3D" id="2.40.160.50">
    <property type="entry name" value="membrane protein fhac: a member of the omp85/tpsb transporter family"/>
    <property type="match status" value="1"/>
</dbReference>
<evidence type="ECO:0000313" key="15">
    <source>
        <dbReference type="Proteomes" id="UP000219285"/>
    </source>
</evidence>
<reference evidence="15" key="1">
    <citation type="submission" date="2014-12" db="EMBL/GenBank/DDBJ databases">
        <title>Complete genome sequence of a multi-drug resistant Klebsiella pneumoniae.</title>
        <authorList>
            <person name="Hua X."/>
            <person name="Chen Q."/>
            <person name="Li X."/>
            <person name="Feng Y."/>
            <person name="Ruan Z."/>
            <person name="Yu Y."/>
        </authorList>
    </citation>
    <scope>NUCLEOTIDE SEQUENCE [LARGE SCALE GENOMIC DNA]</scope>
    <source>
        <strain evidence="15">5.12</strain>
    </source>
</reference>
<evidence type="ECO:0000259" key="12">
    <source>
        <dbReference type="Pfam" id="PF07244"/>
    </source>
</evidence>
<evidence type="ECO:0000256" key="4">
    <source>
        <dbReference type="ARBA" id="ARBA00022452"/>
    </source>
</evidence>